<dbReference type="InterPro" id="IPR015422">
    <property type="entry name" value="PyrdxlP-dep_Trfase_small"/>
</dbReference>
<dbReference type="Gene3D" id="3.40.640.10">
    <property type="entry name" value="Type I PLP-dependent aspartate aminotransferase-like (Major domain)"/>
    <property type="match status" value="1"/>
</dbReference>
<evidence type="ECO:0000256" key="7">
    <source>
        <dbReference type="ARBA" id="ARBA00022756"/>
    </source>
</evidence>
<comment type="similarity">
    <text evidence="4 10">Belongs to the class-II pyridoxal-phosphate-dependent aminotransferase family. BioF subfamily.</text>
</comment>
<dbReference type="Gene3D" id="3.90.1150.10">
    <property type="entry name" value="Aspartate Aminotransferase, domain 1"/>
    <property type="match status" value="1"/>
</dbReference>
<dbReference type="SUPFAM" id="SSF53383">
    <property type="entry name" value="PLP-dependent transferases"/>
    <property type="match status" value="1"/>
</dbReference>
<dbReference type="RefSeq" id="WP_246069308.1">
    <property type="nucleotide sequence ID" value="NZ_JAROBY010000006.1"/>
</dbReference>
<dbReference type="InterPro" id="IPR001917">
    <property type="entry name" value="Aminotrans_II_pyridoxalP_BS"/>
</dbReference>
<keyword evidence="7" id="KW-0093">Biotin biosynthesis</keyword>
<dbReference type="EC" id="2.3.1.47" evidence="10"/>
<evidence type="ECO:0000256" key="2">
    <source>
        <dbReference type="ARBA" id="ARBA00002513"/>
    </source>
</evidence>
<keyword evidence="12" id="KW-0012">Acyltransferase</keyword>
<accession>A0ABU6D5D6</accession>
<dbReference type="InterPro" id="IPR015421">
    <property type="entry name" value="PyrdxlP-dep_Trfase_major"/>
</dbReference>
<sequence length="403" mass="44116">MNVESSLKWMKQELASMEEASLKRSLQAGSAIPGLPGRMLRGTGELNLPNLLNLSGNNYLGLSQHPAMIEAMREVLLQEGVGAGASRLVTGNRPAYTELEEAIADWQSCEAALVFANGYMANTGVIRAVVGRDDVVFSDQLNHASIVDGILMSRAELARYRHNDMEHLGALLHKHRDRKRKLIVTDAVFSMDGDQARLEDLILLKHEYGAMLMVDEAHSGGIYGRHGEGLCHIRGVKDEVDIHMGTFSKAFGAYGAYVCGSRTLIDFLVNKARTLIYSTAMPPALVAGIAQALVLVQQEHWRRERLRTNHRSFRSHLEKMGFVLGIGDSPIVPMIVGDNETALRFSAALEENGIAAVAIRPPTVQEGTARIRFSLSAAHTDKELREAAACIREVGLQLGVMGR</sequence>
<gene>
    <name evidence="12" type="primary">bioF</name>
    <name evidence="12" type="ORF">P5G65_03485</name>
</gene>
<comment type="pathway">
    <text evidence="3 10">Cofactor biosynthesis; biotin biosynthesis.</text>
</comment>
<dbReference type="Proteomes" id="UP001355653">
    <property type="component" value="Unassembled WGS sequence"/>
</dbReference>
<dbReference type="PANTHER" id="PTHR13693">
    <property type="entry name" value="CLASS II AMINOTRANSFERASE/8-AMINO-7-OXONONANOATE SYNTHASE"/>
    <property type="match status" value="1"/>
</dbReference>
<comment type="catalytic activity">
    <reaction evidence="9 10">
        <text>6-carboxyhexanoyl-[ACP] + L-alanine + H(+) = (8S)-8-amino-7-oxononanoate + holo-[ACP] + CO2</text>
        <dbReference type="Rhea" id="RHEA:42288"/>
        <dbReference type="Rhea" id="RHEA-COMP:9685"/>
        <dbReference type="Rhea" id="RHEA-COMP:9955"/>
        <dbReference type="ChEBI" id="CHEBI:15378"/>
        <dbReference type="ChEBI" id="CHEBI:16526"/>
        <dbReference type="ChEBI" id="CHEBI:57972"/>
        <dbReference type="ChEBI" id="CHEBI:64479"/>
        <dbReference type="ChEBI" id="CHEBI:78846"/>
        <dbReference type="ChEBI" id="CHEBI:149468"/>
        <dbReference type="EC" id="2.3.1.47"/>
    </reaction>
</comment>
<dbReference type="CDD" id="cd06454">
    <property type="entry name" value="KBL_like"/>
    <property type="match status" value="1"/>
</dbReference>
<evidence type="ECO:0000259" key="11">
    <source>
        <dbReference type="Pfam" id="PF00155"/>
    </source>
</evidence>
<evidence type="ECO:0000256" key="10">
    <source>
        <dbReference type="RuleBase" id="RU003693"/>
    </source>
</evidence>
<keyword evidence="8 10" id="KW-0663">Pyridoxal phosphate</keyword>
<evidence type="ECO:0000256" key="8">
    <source>
        <dbReference type="ARBA" id="ARBA00022898"/>
    </source>
</evidence>
<protein>
    <recommendedName>
        <fullName evidence="10">8-amino-7-ketopelargonate synthase</fullName>
        <ecNumber evidence="10">2.3.1.47</ecNumber>
    </recommendedName>
</protein>
<comment type="function">
    <text evidence="2 10">Catalyzes the decarboxylative condensation of pimeloyl-[acyl-carrier protein] and L-alanine to produce 8-amino-7-oxononanoate (AON), [acyl-carrier protein], and carbon dioxide.</text>
</comment>
<dbReference type="Pfam" id="PF00155">
    <property type="entry name" value="Aminotran_1_2"/>
    <property type="match status" value="1"/>
</dbReference>
<dbReference type="InterPro" id="IPR004839">
    <property type="entry name" value="Aminotransferase_I/II_large"/>
</dbReference>
<evidence type="ECO:0000256" key="5">
    <source>
        <dbReference type="ARBA" id="ARBA00011738"/>
    </source>
</evidence>
<organism evidence="12 13">
    <name type="scientific">Paenibacillus chondroitinus</name>
    <dbReference type="NCBI Taxonomy" id="59842"/>
    <lineage>
        <taxon>Bacteria</taxon>
        <taxon>Bacillati</taxon>
        <taxon>Bacillota</taxon>
        <taxon>Bacilli</taxon>
        <taxon>Bacillales</taxon>
        <taxon>Paenibacillaceae</taxon>
        <taxon>Paenibacillus</taxon>
    </lineage>
</organism>
<evidence type="ECO:0000313" key="13">
    <source>
        <dbReference type="Proteomes" id="UP001355653"/>
    </source>
</evidence>
<evidence type="ECO:0000256" key="9">
    <source>
        <dbReference type="ARBA" id="ARBA00047715"/>
    </source>
</evidence>
<evidence type="ECO:0000256" key="6">
    <source>
        <dbReference type="ARBA" id="ARBA00022679"/>
    </source>
</evidence>
<feature type="domain" description="Aminotransferase class I/classII large" evidence="11">
    <location>
        <begin position="50"/>
        <end position="389"/>
    </location>
</feature>
<comment type="cofactor">
    <cofactor evidence="1 10">
        <name>pyridoxal 5'-phosphate</name>
        <dbReference type="ChEBI" id="CHEBI:597326"/>
    </cofactor>
</comment>
<name>A0ABU6D5D6_9BACL</name>
<dbReference type="InterPro" id="IPR050087">
    <property type="entry name" value="AON_synthase_class-II"/>
</dbReference>
<evidence type="ECO:0000256" key="4">
    <source>
        <dbReference type="ARBA" id="ARBA00010008"/>
    </source>
</evidence>
<keyword evidence="6 10" id="KW-0808">Transferase</keyword>
<dbReference type="NCBIfam" id="TIGR00858">
    <property type="entry name" value="bioF"/>
    <property type="match status" value="1"/>
</dbReference>
<dbReference type="EMBL" id="JAROBY010000006">
    <property type="protein sequence ID" value="MEB4792943.1"/>
    <property type="molecule type" value="Genomic_DNA"/>
</dbReference>
<evidence type="ECO:0000256" key="3">
    <source>
        <dbReference type="ARBA" id="ARBA00004746"/>
    </source>
</evidence>
<comment type="caution">
    <text evidence="12">The sequence shown here is derived from an EMBL/GenBank/DDBJ whole genome shotgun (WGS) entry which is preliminary data.</text>
</comment>
<evidence type="ECO:0000313" key="12">
    <source>
        <dbReference type="EMBL" id="MEB4792943.1"/>
    </source>
</evidence>
<reference evidence="12 13" key="1">
    <citation type="submission" date="2023-03" db="EMBL/GenBank/DDBJ databases">
        <title>Bacillus Genome Sequencing.</title>
        <authorList>
            <person name="Dunlap C."/>
        </authorList>
    </citation>
    <scope>NUCLEOTIDE SEQUENCE [LARGE SCALE GENOMIC DNA]</scope>
    <source>
        <strain evidence="12 13">NRS-1351</strain>
    </source>
</reference>
<keyword evidence="13" id="KW-1185">Reference proteome</keyword>
<dbReference type="InterPro" id="IPR015424">
    <property type="entry name" value="PyrdxlP-dep_Trfase"/>
</dbReference>
<dbReference type="PANTHER" id="PTHR13693:SF100">
    <property type="entry name" value="8-AMINO-7-OXONONANOATE SYNTHASE"/>
    <property type="match status" value="1"/>
</dbReference>
<dbReference type="InterPro" id="IPR004723">
    <property type="entry name" value="AONS_Archaea/Proteobacteria"/>
</dbReference>
<dbReference type="GO" id="GO:0008710">
    <property type="term" value="F:8-amino-7-oxononanoate synthase activity"/>
    <property type="evidence" value="ECO:0007669"/>
    <property type="project" value="UniProtKB-EC"/>
</dbReference>
<evidence type="ECO:0000256" key="1">
    <source>
        <dbReference type="ARBA" id="ARBA00001933"/>
    </source>
</evidence>
<proteinExistence type="inferred from homology"/>
<comment type="subunit">
    <text evidence="5 10">Homodimer.</text>
</comment>
<dbReference type="PROSITE" id="PS00599">
    <property type="entry name" value="AA_TRANSFER_CLASS_2"/>
    <property type="match status" value="1"/>
</dbReference>